<gene>
    <name evidence="1" type="ORF">EZS28_050630</name>
</gene>
<feature type="non-terminal residue" evidence="1">
    <location>
        <position position="1"/>
    </location>
</feature>
<comment type="caution">
    <text evidence="1">The sequence shown here is derived from an EMBL/GenBank/DDBJ whole genome shotgun (WGS) entry which is preliminary data.</text>
</comment>
<reference evidence="1 2" key="1">
    <citation type="submission" date="2019-03" db="EMBL/GenBank/DDBJ databases">
        <title>Single cell metagenomics reveals metabolic interactions within the superorganism composed of flagellate Streblomastix strix and complex community of Bacteroidetes bacteria on its surface.</title>
        <authorList>
            <person name="Treitli S.C."/>
            <person name="Kolisko M."/>
            <person name="Husnik F."/>
            <person name="Keeling P."/>
            <person name="Hampl V."/>
        </authorList>
    </citation>
    <scope>NUCLEOTIDE SEQUENCE [LARGE SCALE GENOMIC DNA]</scope>
    <source>
        <strain evidence="1">ST1C</strain>
    </source>
</reference>
<organism evidence="1 2">
    <name type="scientific">Streblomastix strix</name>
    <dbReference type="NCBI Taxonomy" id="222440"/>
    <lineage>
        <taxon>Eukaryota</taxon>
        <taxon>Metamonada</taxon>
        <taxon>Preaxostyla</taxon>
        <taxon>Oxymonadida</taxon>
        <taxon>Streblomastigidae</taxon>
        <taxon>Streblomastix</taxon>
    </lineage>
</organism>
<dbReference type="Proteomes" id="UP000324800">
    <property type="component" value="Unassembled WGS sequence"/>
</dbReference>
<protein>
    <submittedName>
        <fullName evidence="1">Uncharacterized protein</fullName>
    </submittedName>
</protein>
<dbReference type="EMBL" id="SNRW01037341">
    <property type="protein sequence ID" value="KAA6353842.1"/>
    <property type="molecule type" value="Genomic_DNA"/>
</dbReference>
<sequence>NQYVDSSDQTSDLSTSTILRPFYTGDSQSNLIRAILFIRLYDPQSWSNLLSWYYQDLSSIVWEDLRLVEVSFISTDLPTLKDQDLFSVLLNYSRSSLMEIVPIPKIDMNTLGQVSRSDYVHLFSFALSQYVTSLERFERLPEML</sequence>
<evidence type="ECO:0000313" key="1">
    <source>
        <dbReference type="EMBL" id="KAA6353842.1"/>
    </source>
</evidence>
<name>A0A5J4T783_9EUKA</name>
<proteinExistence type="predicted"/>
<evidence type="ECO:0000313" key="2">
    <source>
        <dbReference type="Proteomes" id="UP000324800"/>
    </source>
</evidence>
<dbReference type="AlphaFoldDB" id="A0A5J4T783"/>
<accession>A0A5J4T783</accession>